<feature type="compositionally biased region" description="Polar residues" evidence="4">
    <location>
        <begin position="312"/>
        <end position="332"/>
    </location>
</feature>
<keyword evidence="5" id="KW-1133">Transmembrane helix</keyword>
<reference evidence="7" key="1">
    <citation type="submission" date="2020-11" db="EMBL/GenBank/DDBJ databases">
        <authorList>
            <consortium name="DOE Joint Genome Institute"/>
            <person name="Ahrendt S."/>
            <person name="Riley R."/>
            <person name="Andreopoulos W."/>
            <person name="Labutti K."/>
            <person name="Pangilinan J."/>
            <person name="Ruiz-Duenas F.J."/>
            <person name="Barrasa J.M."/>
            <person name="Sanchez-Garcia M."/>
            <person name="Camarero S."/>
            <person name="Miyauchi S."/>
            <person name="Serrano A."/>
            <person name="Linde D."/>
            <person name="Babiker R."/>
            <person name="Drula E."/>
            <person name="Ayuso-Fernandez I."/>
            <person name="Pacheco R."/>
            <person name="Padilla G."/>
            <person name="Ferreira P."/>
            <person name="Barriuso J."/>
            <person name="Kellner H."/>
            <person name="Castanera R."/>
            <person name="Alfaro M."/>
            <person name="Ramirez L."/>
            <person name="Pisabarro A.G."/>
            <person name="Kuo A."/>
            <person name="Tritt A."/>
            <person name="Lipzen A."/>
            <person name="He G."/>
            <person name="Yan M."/>
            <person name="Ng V."/>
            <person name="Cullen D."/>
            <person name="Martin F."/>
            <person name="Rosso M.-N."/>
            <person name="Henrissat B."/>
            <person name="Hibbett D."/>
            <person name="Martinez A.T."/>
            <person name="Grigoriev I.V."/>
        </authorList>
    </citation>
    <scope>NUCLEOTIDE SEQUENCE</scope>
    <source>
        <strain evidence="7">AH 40177</strain>
    </source>
</reference>
<feature type="transmembrane region" description="Helical" evidence="5">
    <location>
        <begin position="251"/>
        <end position="268"/>
    </location>
</feature>
<evidence type="ECO:0000256" key="5">
    <source>
        <dbReference type="SAM" id="Phobius"/>
    </source>
</evidence>
<evidence type="ECO:0000313" key="7">
    <source>
        <dbReference type="EMBL" id="KAF9061072.1"/>
    </source>
</evidence>
<evidence type="ECO:0000256" key="4">
    <source>
        <dbReference type="SAM" id="MobiDB-lite"/>
    </source>
</evidence>
<organism evidence="7 8">
    <name type="scientific">Rhodocollybia butyracea</name>
    <dbReference type="NCBI Taxonomy" id="206335"/>
    <lineage>
        <taxon>Eukaryota</taxon>
        <taxon>Fungi</taxon>
        <taxon>Dikarya</taxon>
        <taxon>Basidiomycota</taxon>
        <taxon>Agaricomycotina</taxon>
        <taxon>Agaricomycetes</taxon>
        <taxon>Agaricomycetidae</taxon>
        <taxon>Agaricales</taxon>
        <taxon>Marasmiineae</taxon>
        <taxon>Omphalotaceae</taxon>
        <taxon>Rhodocollybia</taxon>
    </lineage>
</organism>
<feature type="region of interest" description="Disordered" evidence="4">
    <location>
        <begin position="295"/>
        <end position="344"/>
    </location>
</feature>
<comment type="caution">
    <text evidence="7">The sequence shown here is derived from an EMBL/GenBank/DDBJ whole genome shotgun (WGS) entry which is preliminary data.</text>
</comment>
<gene>
    <name evidence="7" type="ORF">BDP27DRAFT_1385431</name>
</gene>
<dbReference type="AlphaFoldDB" id="A0A9P5PDA1"/>
<keyword evidence="6" id="KW-0732">Signal</keyword>
<evidence type="ECO:0000256" key="2">
    <source>
        <dbReference type="ARBA" id="ARBA00010968"/>
    </source>
</evidence>
<keyword evidence="3" id="KW-0964">Secreted</keyword>
<comment type="similarity">
    <text evidence="2">Belongs to the GnRH family.</text>
</comment>
<feature type="compositionally biased region" description="Basic residues" evidence="4">
    <location>
        <begin position="333"/>
        <end position="344"/>
    </location>
</feature>
<feature type="signal peptide" evidence="6">
    <location>
        <begin position="1"/>
        <end position="17"/>
    </location>
</feature>
<comment type="subcellular location">
    <subcellularLocation>
        <location evidence="1">Secreted</location>
    </subcellularLocation>
</comment>
<dbReference type="EMBL" id="JADNRY010000215">
    <property type="protein sequence ID" value="KAF9061072.1"/>
    <property type="molecule type" value="Genomic_DNA"/>
</dbReference>
<dbReference type="PROSITE" id="PS00473">
    <property type="entry name" value="GNRH"/>
    <property type="match status" value="1"/>
</dbReference>
<dbReference type="GO" id="GO:0005179">
    <property type="term" value="F:hormone activity"/>
    <property type="evidence" value="ECO:0007669"/>
    <property type="project" value="InterPro"/>
</dbReference>
<evidence type="ECO:0000313" key="8">
    <source>
        <dbReference type="Proteomes" id="UP000772434"/>
    </source>
</evidence>
<sequence>MKLNWLSSAFLASAVSAQYFSEGWKPGQAVTQEAPAPEVTASTHSAAAAAADQVGQPPQNQQASFDIGRIITSGPVTSLFAKAGLNISKFAAVAGLASAAYPWDLRIPFLTDLNFDDIVVNEELTPEEEKTRAWIIVVTASATGQGGGMSQFVDKIFDETFNETLIAGDMPDLRWGRVDYLNVTYLTTKWGVWQAPTFIILQNRGQTLRFVKPQWLRLRDGALREFLTTGLYLDIPPWDSSFAPAAASTEFFLHYLALILTKIYVLVVRVPRWLLYVLSGSVASFLIQILHRPSKNKPQPQKVAEAPKEPQDGQSTTTPAPSEPDSASTSRTKGAKARQRKSKK</sequence>
<dbReference type="Proteomes" id="UP000772434">
    <property type="component" value="Unassembled WGS sequence"/>
</dbReference>
<proteinExistence type="inferred from homology"/>
<evidence type="ECO:0000256" key="1">
    <source>
        <dbReference type="ARBA" id="ARBA00004613"/>
    </source>
</evidence>
<keyword evidence="5" id="KW-0812">Transmembrane</keyword>
<evidence type="ECO:0000256" key="3">
    <source>
        <dbReference type="ARBA" id="ARBA00022525"/>
    </source>
</evidence>
<protein>
    <submittedName>
        <fullName evidence="7">Uncharacterized protein</fullName>
    </submittedName>
</protein>
<name>A0A9P5PDA1_9AGAR</name>
<dbReference type="OrthoDB" id="2502001at2759"/>
<feature type="region of interest" description="Disordered" evidence="4">
    <location>
        <begin position="30"/>
        <end position="61"/>
    </location>
</feature>
<keyword evidence="8" id="KW-1185">Reference proteome</keyword>
<accession>A0A9P5PDA1</accession>
<dbReference type="GO" id="GO:0005576">
    <property type="term" value="C:extracellular region"/>
    <property type="evidence" value="ECO:0007669"/>
    <property type="project" value="UniProtKB-SubCell"/>
</dbReference>
<keyword evidence="5" id="KW-0472">Membrane</keyword>
<dbReference type="InterPro" id="IPR002012">
    <property type="entry name" value="GnRH"/>
</dbReference>
<feature type="chain" id="PRO_5040300583" evidence="6">
    <location>
        <begin position="18"/>
        <end position="344"/>
    </location>
</feature>
<feature type="transmembrane region" description="Helical" evidence="5">
    <location>
        <begin position="273"/>
        <end position="291"/>
    </location>
</feature>
<evidence type="ECO:0000256" key="6">
    <source>
        <dbReference type="SAM" id="SignalP"/>
    </source>
</evidence>